<protein>
    <submittedName>
        <fullName evidence="1">Uncharacterized protein</fullName>
    </submittedName>
</protein>
<evidence type="ECO:0000313" key="2">
    <source>
        <dbReference type="Proteomes" id="UP001239111"/>
    </source>
</evidence>
<reference evidence="1" key="1">
    <citation type="submission" date="2023-04" db="EMBL/GenBank/DDBJ databases">
        <title>A chromosome-level genome assembly of the parasitoid wasp Eretmocerus hayati.</title>
        <authorList>
            <person name="Zhong Y."/>
            <person name="Liu S."/>
            <person name="Liu Y."/>
        </authorList>
    </citation>
    <scope>NUCLEOTIDE SEQUENCE</scope>
    <source>
        <strain evidence="1">ZJU_SS_LIU_2023</strain>
    </source>
</reference>
<sequence length="986" mass="114348">MGTRTLIDIHDDLKLLITAISGFGEGEEGFQICERFALSQIKHHRYLSVNSHAVKKEIEELVQKFLIQGKYHVAKEFQELVDSFLTSFDYERHPQYDIQWALLSLLLNLANETSRSESSFHGQQSRDQNVTISSEEDKSEEIDWAQYLKEGQEEFFCDYKSDSDSEFSDDENDGQLSLPLQKQQGAPCDKLNATILSSSIQVSNTSGSKSIPLNIVSRNWLSKNVQNTWWNELEWHRYKVESEFQSAHFHGNWNKHTSKNANTIGTISEYQVCREILWMFHCQSPMTLFKKVSDTRLSIQDVSIPSLTSVALKSILLSYCEYFEMMQKIEEFATNLSKLIGNSTNCHGPPLTFEAYISAVQKEVFLIKHELVHFEMKFLKQDNQQTLLSLSRDLKVYLDRIKMIFEIHSDVIEEWEASSNWDSASKLLSNLYFRMLNSHNCESVNLCASLYLSSLCVYLNIVDKWLTEGRLEDWRDEFIIFKSSETVDCTSQEDEKTIEGFRSRDIDPLCLKDPMMKVLLSKVFQMGRSVEFLVTLDRISDLWDLMNHENVIKKSLNEELRKEISREKLRYEDLDFRDSMESEPSKSIQISTFPLQESDIENNIMQQVSATHNPFLTKAFDSFISPNTDSDSVDAKVTDLNHYSNRVMKLLADTSIESFSKSNTVLPWQRIFKNSFSKALDSKFSGASKLVKDILVREYKLEEQLHLMRSVYMMENSHIMNKFCKLIFTEIESNGMWNNSYFVTCLLEEILSHEWPDWSSHWSITVTNIRTTKVLEAVKSINLHYAVGWPMNILLNKVSLAKYNKIFRFEVKLKWALWTLNTLRFSDLEGTGAKDMVQHFHIRRLESLRFWLLHAIGSIHSYLSGQILQSLGDTLTKSLADSESLEAIVRVHSEYLDNVLEHCLQTENFEDLTLTIYKLLEMCGEIRERWNSDQLVFMGKALDQLENDYVKYHTYLALGLHNAVQHKDADYLTGLSSAFNCSMPST</sequence>
<keyword evidence="2" id="KW-1185">Reference proteome</keyword>
<dbReference type="Proteomes" id="UP001239111">
    <property type="component" value="Chromosome 1"/>
</dbReference>
<dbReference type="EMBL" id="CM056741">
    <property type="protein sequence ID" value="KAJ8683784.1"/>
    <property type="molecule type" value="Genomic_DNA"/>
</dbReference>
<name>A0ACC2PJM3_9HYME</name>
<comment type="caution">
    <text evidence="1">The sequence shown here is derived from an EMBL/GenBank/DDBJ whole genome shotgun (WGS) entry which is preliminary data.</text>
</comment>
<gene>
    <name evidence="1" type="ORF">QAD02_019576</name>
</gene>
<organism evidence="1 2">
    <name type="scientific">Eretmocerus hayati</name>
    <dbReference type="NCBI Taxonomy" id="131215"/>
    <lineage>
        <taxon>Eukaryota</taxon>
        <taxon>Metazoa</taxon>
        <taxon>Ecdysozoa</taxon>
        <taxon>Arthropoda</taxon>
        <taxon>Hexapoda</taxon>
        <taxon>Insecta</taxon>
        <taxon>Pterygota</taxon>
        <taxon>Neoptera</taxon>
        <taxon>Endopterygota</taxon>
        <taxon>Hymenoptera</taxon>
        <taxon>Apocrita</taxon>
        <taxon>Proctotrupomorpha</taxon>
        <taxon>Chalcidoidea</taxon>
        <taxon>Aphelinidae</taxon>
        <taxon>Aphelininae</taxon>
        <taxon>Eretmocerus</taxon>
    </lineage>
</organism>
<proteinExistence type="predicted"/>
<evidence type="ECO:0000313" key="1">
    <source>
        <dbReference type="EMBL" id="KAJ8683784.1"/>
    </source>
</evidence>
<accession>A0ACC2PJM3</accession>